<evidence type="ECO:0000256" key="2">
    <source>
        <dbReference type="ARBA" id="ARBA00023002"/>
    </source>
</evidence>
<dbReference type="GO" id="GO:0016491">
    <property type="term" value="F:oxidoreductase activity"/>
    <property type="evidence" value="ECO:0007669"/>
    <property type="project" value="UniProtKB-KW"/>
</dbReference>
<feature type="region of interest" description="Disordered" evidence="3">
    <location>
        <begin position="185"/>
        <end position="215"/>
    </location>
</feature>
<protein>
    <recommendedName>
        <fullName evidence="4">NADP-dependent oxidoreductase domain-containing protein</fullName>
    </recommendedName>
</protein>
<sequence length="215" mass="24438">IRELKKHIEGKIKYIGLSEASASTIRRARAIHPITAVQLEWSLWSRDVEEGSWGLGLSHTVLWDEGSSLWAQSWLRTCRTMISESPRDWNQAMVPLPSKSLLSSCKSSRWLKERAKLLRGNRLEVYLNSTQILMSSTNNLPRFQPENLEHNTKIFDRVNEITRRKGCTPSQLMLSEMVELESIAASGSGKGERYKPDVATWKDSESPPLSSWKAA</sequence>
<dbReference type="Pfam" id="PF00248">
    <property type="entry name" value="Aldo_ket_red"/>
    <property type="match status" value="1"/>
</dbReference>
<evidence type="ECO:0000313" key="5">
    <source>
        <dbReference type="EMBL" id="PKI47006.1"/>
    </source>
</evidence>
<name>A0A2I0IUC1_PUNGR</name>
<keyword evidence="2" id="KW-0560">Oxidoreductase</keyword>
<keyword evidence="6" id="KW-1185">Reference proteome</keyword>
<keyword evidence="1" id="KW-0521">NADP</keyword>
<dbReference type="Gene3D" id="3.20.20.100">
    <property type="entry name" value="NADP-dependent oxidoreductase domain"/>
    <property type="match status" value="1"/>
</dbReference>
<dbReference type="SUPFAM" id="SSF51430">
    <property type="entry name" value="NAD(P)-linked oxidoreductase"/>
    <property type="match status" value="1"/>
</dbReference>
<organism evidence="5 6">
    <name type="scientific">Punica granatum</name>
    <name type="common">Pomegranate</name>
    <dbReference type="NCBI Taxonomy" id="22663"/>
    <lineage>
        <taxon>Eukaryota</taxon>
        <taxon>Viridiplantae</taxon>
        <taxon>Streptophyta</taxon>
        <taxon>Embryophyta</taxon>
        <taxon>Tracheophyta</taxon>
        <taxon>Spermatophyta</taxon>
        <taxon>Magnoliopsida</taxon>
        <taxon>eudicotyledons</taxon>
        <taxon>Gunneridae</taxon>
        <taxon>Pentapetalae</taxon>
        <taxon>rosids</taxon>
        <taxon>malvids</taxon>
        <taxon>Myrtales</taxon>
        <taxon>Lythraceae</taxon>
        <taxon>Punica</taxon>
    </lineage>
</organism>
<dbReference type="PANTHER" id="PTHR43625">
    <property type="entry name" value="AFLATOXIN B1 ALDEHYDE REDUCTASE"/>
    <property type="match status" value="1"/>
</dbReference>
<dbReference type="GO" id="GO:0005737">
    <property type="term" value="C:cytoplasm"/>
    <property type="evidence" value="ECO:0007669"/>
    <property type="project" value="TreeGrafter"/>
</dbReference>
<feature type="compositionally biased region" description="Basic and acidic residues" evidence="3">
    <location>
        <begin position="190"/>
        <end position="205"/>
    </location>
</feature>
<dbReference type="InterPro" id="IPR036812">
    <property type="entry name" value="NAD(P)_OxRdtase_dom_sf"/>
</dbReference>
<dbReference type="STRING" id="22663.A0A2I0IUC1"/>
<evidence type="ECO:0000256" key="1">
    <source>
        <dbReference type="ARBA" id="ARBA00022857"/>
    </source>
</evidence>
<feature type="non-terminal residue" evidence="5">
    <location>
        <position position="1"/>
    </location>
</feature>
<dbReference type="EMBL" id="PGOL01002562">
    <property type="protein sequence ID" value="PKI47006.1"/>
    <property type="molecule type" value="Genomic_DNA"/>
</dbReference>
<proteinExistence type="predicted"/>
<dbReference type="InterPro" id="IPR023210">
    <property type="entry name" value="NADP_OxRdtase_dom"/>
</dbReference>
<comment type="caution">
    <text evidence="5">The sequence shown here is derived from an EMBL/GenBank/DDBJ whole genome shotgun (WGS) entry which is preliminary data.</text>
</comment>
<evidence type="ECO:0000313" key="6">
    <source>
        <dbReference type="Proteomes" id="UP000233551"/>
    </source>
</evidence>
<dbReference type="InterPro" id="IPR050791">
    <property type="entry name" value="Aldo-Keto_reductase"/>
</dbReference>
<dbReference type="Proteomes" id="UP000233551">
    <property type="component" value="Unassembled WGS sequence"/>
</dbReference>
<evidence type="ECO:0000259" key="4">
    <source>
        <dbReference type="Pfam" id="PF00248"/>
    </source>
</evidence>
<feature type="domain" description="NADP-dependent oxidoreductase" evidence="4">
    <location>
        <begin position="3"/>
        <end position="51"/>
    </location>
</feature>
<reference evidence="5 6" key="1">
    <citation type="submission" date="2017-11" db="EMBL/GenBank/DDBJ databases">
        <title>De-novo sequencing of pomegranate (Punica granatum L.) genome.</title>
        <authorList>
            <person name="Akparov Z."/>
            <person name="Amiraslanov A."/>
            <person name="Hajiyeva S."/>
            <person name="Abbasov M."/>
            <person name="Kaur K."/>
            <person name="Hamwieh A."/>
            <person name="Solovyev V."/>
            <person name="Salamov A."/>
            <person name="Braich B."/>
            <person name="Kosarev P."/>
            <person name="Mahmoud A."/>
            <person name="Hajiyev E."/>
            <person name="Babayeva S."/>
            <person name="Izzatullayeva V."/>
            <person name="Mammadov A."/>
            <person name="Mammadov A."/>
            <person name="Sharifova S."/>
            <person name="Ojaghi J."/>
            <person name="Eynullazada K."/>
            <person name="Bayramov B."/>
            <person name="Abdulazimova A."/>
            <person name="Shahmuradov I."/>
        </authorList>
    </citation>
    <scope>NUCLEOTIDE SEQUENCE [LARGE SCALE GENOMIC DNA]</scope>
    <source>
        <strain evidence="6">cv. AG2017</strain>
        <tissue evidence="5">Leaf</tissue>
    </source>
</reference>
<dbReference type="AlphaFoldDB" id="A0A2I0IUC1"/>
<accession>A0A2I0IUC1</accession>
<dbReference type="PANTHER" id="PTHR43625:SF40">
    <property type="entry name" value="ALDO-KETO REDUCTASE YAKC [NADP(+)]"/>
    <property type="match status" value="1"/>
</dbReference>
<gene>
    <name evidence="5" type="ORF">CRG98_032631</name>
</gene>
<evidence type="ECO:0000256" key="3">
    <source>
        <dbReference type="SAM" id="MobiDB-lite"/>
    </source>
</evidence>